<evidence type="ECO:0000256" key="1">
    <source>
        <dbReference type="SAM" id="SignalP"/>
    </source>
</evidence>
<protein>
    <recommendedName>
        <fullName evidence="4">Lipoprotein</fullName>
    </recommendedName>
</protein>
<feature type="signal peptide" evidence="1">
    <location>
        <begin position="1"/>
        <end position="20"/>
    </location>
</feature>
<dbReference type="EMBL" id="QGHD01000019">
    <property type="protein sequence ID" value="PWK95165.1"/>
    <property type="molecule type" value="Genomic_DNA"/>
</dbReference>
<proteinExistence type="predicted"/>
<name>A0ABX5LJD7_9BACT</name>
<dbReference type="Proteomes" id="UP000245523">
    <property type="component" value="Unassembled WGS sequence"/>
</dbReference>
<gene>
    <name evidence="2" type="ORF">B0H50_11929</name>
</gene>
<keyword evidence="3" id="KW-1185">Reference proteome</keyword>
<comment type="caution">
    <text evidence="2">The sequence shown here is derived from an EMBL/GenBank/DDBJ whole genome shotgun (WGS) entry which is preliminary data.</text>
</comment>
<dbReference type="PROSITE" id="PS51257">
    <property type="entry name" value="PROKAR_LIPOPROTEIN"/>
    <property type="match status" value="1"/>
</dbReference>
<keyword evidence="1" id="KW-0732">Signal</keyword>
<dbReference type="RefSeq" id="WP_106199042.1">
    <property type="nucleotide sequence ID" value="NZ_JAXEIU010000058.1"/>
</dbReference>
<evidence type="ECO:0008006" key="4">
    <source>
        <dbReference type="Google" id="ProtNLM"/>
    </source>
</evidence>
<accession>A0ABX5LJD7</accession>
<reference evidence="2 3" key="1">
    <citation type="submission" date="2018-05" db="EMBL/GenBank/DDBJ databases">
        <title>Animal gut microbial communities from fecal samples from Wisconsin, USA.</title>
        <authorList>
            <person name="Neumann A."/>
        </authorList>
    </citation>
    <scope>NUCLEOTIDE SEQUENCE [LARGE SCALE GENOMIC DNA]</scope>
    <source>
        <strain evidence="2 3">UWS4</strain>
    </source>
</reference>
<feature type="chain" id="PRO_5046247554" description="Lipoprotein" evidence="1">
    <location>
        <begin position="21"/>
        <end position="235"/>
    </location>
</feature>
<dbReference type="Gene3D" id="2.40.128.20">
    <property type="match status" value="1"/>
</dbReference>
<dbReference type="InterPro" id="IPR012674">
    <property type="entry name" value="Calycin"/>
</dbReference>
<evidence type="ECO:0000313" key="3">
    <source>
        <dbReference type="Proteomes" id="UP000245523"/>
    </source>
</evidence>
<organism evidence="2 3">
    <name type="scientific">Hallerella porci</name>
    <dbReference type="NCBI Taxonomy" id="1945871"/>
    <lineage>
        <taxon>Bacteria</taxon>
        <taxon>Pseudomonadati</taxon>
        <taxon>Fibrobacterota</taxon>
        <taxon>Fibrobacteria</taxon>
        <taxon>Fibrobacterales</taxon>
        <taxon>Fibrobacteraceae</taxon>
        <taxon>Hallerella</taxon>
    </lineage>
</organism>
<evidence type="ECO:0000313" key="2">
    <source>
        <dbReference type="EMBL" id="PWK95165.1"/>
    </source>
</evidence>
<sequence length="235" mass="26267">MKLSLAKKFGLLAATALMMACSDSSSSSDADAVETDAFLAKLEGSYTELFPAMLDEKYNALWDSLGKKYAGDNAEMLVSTLKTSYILEITGEEAVKYNEENETFAFDCFFENGVEKFTFKGNTISGYDQNGKEIFSHEYEYLEDKPVVEFAEAGAALKTFKSLDENSGKFTYFAFTSDNPGETFHIEFRYGSTLDGLYNYLSGDYAYWLPSGIPTENTDDYTKKAIDLFISENSK</sequence>